<comment type="caution">
    <text evidence="2">The sequence shown here is derived from an EMBL/GenBank/DDBJ whole genome shotgun (WGS) entry which is preliminary data.</text>
</comment>
<feature type="transmembrane region" description="Helical" evidence="1">
    <location>
        <begin position="130"/>
        <end position="148"/>
    </location>
</feature>
<feature type="transmembrane region" description="Helical" evidence="1">
    <location>
        <begin position="209"/>
        <end position="229"/>
    </location>
</feature>
<keyword evidence="1" id="KW-0472">Membrane</keyword>
<evidence type="ECO:0000313" key="3">
    <source>
        <dbReference type="Proteomes" id="UP000648801"/>
    </source>
</evidence>
<name>A0A916RZN5_9BACT</name>
<proteinExistence type="predicted"/>
<evidence type="ECO:0000313" key="2">
    <source>
        <dbReference type="EMBL" id="GGA74208.1"/>
    </source>
</evidence>
<dbReference type="AlphaFoldDB" id="A0A916RZN5"/>
<feature type="transmembrane region" description="Helical" evidence="1">
    <location>
        <begin position="20"/>
        <end position="40"/>
    </location>
</feature>
<gene>
    <name evidence="2" type="ORF">GCM10011507_26960</name>
</gene>
<accession>A0A916RZN5</accession>
<protein>
    <submittedName>
        <fullName evidence="2">Uncharacterized protein</fullName>
    </submittedName>
</protein>
<feature type="transmembrane region" description="Helical" evidence="1">
    <location>
        <begin position="60"/>
        <end position="79"/>
    </location>
</feature>
<dbReference type="EMBL" id="BMJB01000002">
    <property type="protein sequence ID" value="GGA74208.1"/>
    <property type="molecule type" value="Genomic_DNA"/>
</dbReference>
<dbReference type="RefSeq" id="WP_188760053.1">
    <property type="nucleotide sequence ID" value="NZ_BMJB01000002.1"/>
</dbReference>
<keyword evidence="3" id="KW-1185">Reference proteome</keyword>
<keyword evidence="1" id="KW-1133">Transmembrane helix</keyword>
<reference evidence="2" key="1">
    <citation type="journal article" date="2014" name="Int. J. Syst. Evol. Microbiol.">
        <title>Complete genome sequence of Corynebacterium casei LMG S-19264T (=DSM 44701T), isolated from a smear-ripened cheese.</title>
        <authorList>
            <consortium name="US DOE Joint Genome Institute (JGI-PGF)"/>
            <person name="Walter F."/>
            <person name="Albersmeier A."/>
            <person name="Kalinowski J."/>
            <person name="Ruckert C."/>
        </authorList>
    </citation>
    <scope>NUCLEOTIDE SEQUENCE</scope>
    <source>
        <strain evidence="2">CGMCC 1.15447</strain>
    </source>
</reference>
<sequence length="247" mass="28222">MGSTTRTIEIPRIAKLRGMVARYFYLFMSLLIAAIVVYGFSHTVNHFLIHAVPVRPWILYLHATAFSGWIIFFIVQSALVRVHKVNVHRTLGWFGAALATAMVVIGLATAFTMDRFNILHFHETGQSPFLAIQLQDMGSFAILFALAVLWRKKPEWHRRLVLMASCTLMSAAFARFPAVPLHWTYHCVEALIFLGVLRDLFVNRRIHAAYLYVLPTLIITHAIALHLYFAAPTRWVRITDAILRLHS</sequence>
<keyword evidence="1" id="KW-0812">Transmembrane</keyword>
<organism evidence="2 3">
    <name type="scientific">Edaphobacter acidisoli</name>
    <dbReference type="NCBI Taxonomy" id="2040573"/>
    <lineage>
        <taxon>Bacteria</taxon>
        <taxon>Pseudomonadati</taxon>
        <taxon>Acidobacteriota</taxon>
        <taxon>Terriglobia</taxon>
        <taxon>Terriglobales</taxon>
        <taxon>Acidobacteriaceae</taxon>
        <taxon>Edaphobacter</taxon>
    </lineage>
</organism>
<dbReference type="Proteomes" id="UP000648801">
    <property type="component" value="Unassembled WGS sequence"/>
</dbReference>
<feature type="transmembrane region" description="Helical" evidence="1">
    <location>
        <begin position="91"/>
        <end position="110"/>
    </location>
</feature>
<evidence type="ECO:0000256" key="1">
    <source>
        <dbReference type="SAM" id="Phobius"/>
    </source>
</evidence>
<reference evidence="2" key="2">
    <citation type="submission" date="2020-09" db="EMBL/GenBank/DDBJ databases">
        <authorList>
            <person name="Sun Q."/>
            <person name="Zhou Y."/>
        </authorList>
    </citation>
    <scope>NUCLEOTIDE SEQUENCE</scope>
    <source>
        <strain evidence="2">CGMCC 1.15447</strain>
    </source>
</reference>